<gene>
    <name evidence="6" type="ORF">JV16_01547</name>
</gene>
<dbReference type="PATRIC" id="fig|265546.4.peg.1545"/>
<evidence type="ECO:0000256" key="4">
    <source>
        <dbReference type="ARBA" id="ARBA00023136"/>
    </source>
</evidence>
<evidence type="ECO:0000313" key="7">
    <source>
        <dbReference type="Proteomes" id="UP000032047"/>
    </source>
</evidence>
<organism evidence="6 7">
    <name type="scientific">Anoxybacillus ayderensis</name>
    <dbReference type="NCBI Taxonomy" id="265546"/>
    <lineage>
        <taxon>Bacteria</taxon>
        <taxon>Bacillati</taxon>
        <taxon>Bacillota</taxon>
        <taxon>Bacilli</taxon>
        <taxon>Bacillales</taxon>
        <taxon>Anoxybacillaceae</taxon>
        <taxon>Anoxybacillus</taxon>
    </lineage>
</organism>
<dbReference type="AlphaFoldDB" id="A0A0D0HMC1"/>
<feature type="transmembrane region" description="Helical" evidence="5">
    <location>
        <begin position="42"/>
        <end position="66"/>
    </location>
</feature>
<comment type="subcellular location">
    <subcellularLocation>
        <location evidence="1">Membrane</location>
        <topology evidence="1">Multi-pass membrane protein</topology>
    </subcellularLocation>
</comment>
<comment type="caution">
    <text evidence="6">The sequence shown here is derived from an EMBL/GenBank/DDBJ whole genome shotgun (WGS) entry which is preliminary data.</text>
</comment>
<reference evidence="6 7" key="1">
    <citation type="submission" date="2015-01" db="EMBL/GenBank/DDBJ databases">
        <title>Genome sequence of Anoxybacillus ayderensis strain AB04.</title>
        <authorList>
            <person name="Belduz A.O."/>
            <person name="Canakci S."/>
            <person name="Chan K.-G."/>
            <person name="Kahar U.M."/>
            <person name="Yaakob A.S."/>
            <person name="Chan C.S."/>
            <person name="Goh K.M."/>
        </authorList>
    </citation>
    <scope>NUCLEOTIDE SEQUENCE [LARGE SCALE GENOMIC DNA]</scope>
    <source>
        <strain evidence="6 7">AB04</strain>
    </source>
</reference>
<dbReference type="InterPro" id="IPR019109">
    <property type="entry name" value="MamF_MmsF"/>
</dbReference>
<evidence type="ECO:0000313" key="6">
    <source>
        <dbReference type="EMBL" id="KIP21309.1"/>
    </source>
</evidence>
<dbReference type="RefSeq" id="WP_021093717.1">
    <property type="nucleotide sequence ID" value="NZ_ANOC01000001.1"/>
</dbReference>
<feature type="transmembrane region" description="Helical" evidence="5">
    <location>
        <begin position="6"/>
        <end position="30"/>
    </location>
</feature>
<keyword evidence="3 5" id="KW-1133">Transmembrane helix</keyword>
<keyword evidence="4 5" id="KW-0472">Membrane</keyword>
<evidence type="ECO:0000256" key="1">
    <source>
        <dbReference type="ARBA" id="ARBA00004141"/>
    </source>
</evidence>
<keyword evidence="7" id="KW-1185">Reference proteome</keyword>
<dbReference type="EMBL" id="JXTG01000006">
    <property type="protein sequence ID" value="KIP21309.1"/>
    <property type="molecule type" value="Genomic_DNA"/>
</dbReference>
<evidence type="ECO:0000256" key="2">
    <source>
        <dbReference type="ARBA" id="ARBA00022692"/>
    </source>
</evidence>
<dbReference type="Proteomes" id="UP000032047">
    <property type="component" value="Unassembled WGS sequence"/>
</dbReference>
<feature type="transmembrane region" description="Helical" evidence="5">
    <location>
        <begin position="72"/>
        <end position="95"/>
    </location>
</feature>
<dbReference type="Pfam" id="PF09685">
    <property type="entry name" value="MamF_MmsF"/>
    <property type="match status" value="1"/>
</dbReference>
<evidence type="ECO:0000256" key="5">
    <source>
        <dbReference type="SAM" id="Phobius"/>
    </source>
</evidence>
<keyword evidence="2 5" id="KW-0812">Transmembrane</keyword>
<protein>
    <recommendedName>
        <fullName evidence="8">DUF4870 domain-containing protein</fullName>
    </recommendedName>
</protein>
<evidence type="ECO:0000256" key="3">
    <source>
        <dbReference type="ARBA" id="ARBA00022989"/>
    </source>
</evidence>
<evidence type="ECO:0008006" key="8">
    <source>
        <dbReference type="Google" id="ProtNLM"/>
    </source>
</evidence>
<sequence length="109" mass="12103">MEGNKLLAALCYFSVFFAPFLFPIIVYFVTKHERVKEHAKKSLLSHLIPIAIVMIAFGLFFIFTIVGVDGWIGLPFIGIVVGGIVHVIVIVWNVIKGIQVIQEAGGIYE</sequence>
<proteinExistence type="predicted"/>
<name>A0A0D0HMC1_9BACL</name>
<accession>A0A0D0HMC1</accession>